<dbReference type="Proteomes" id="UP000266691">
    <property type="component" value="Unassembled WGS sequence"/>
</dbReference>
<keyword evidence="4" id="KW-1185">Reference proteome</keyword>
<sequence>MKKFLFTLIAFLIFACESTSVKEADLHYLNGYWEISEVVFPDGSIKEYGVNPSIDFIQFEDGKGYRKKMQPKFDGSYDTSNDVETFTITPGNQTFVLQYKNDFSEWEENLVAVDSMGFSVTNMDGIQYTYKRFEPIKIPK</sequence>
<proteinExistence type="predicted"/>
<evidence type="ECO:0008006" key="5">
    <source>
        <dbReference type="Google" id="ProtNLM"/>
    </source>
</evidence>
<comment type="caution">
    <text evidence="1">The sequence shown here is derived from an EMBL/GenBank/DDBJ whole genome shotgun (WGS) entry which is preliminary data.</text>
</comment>
<evidence type="ECO:0000313" key="4">
    <source>
        <dbReference type="Proteomes" id="UP000321621"/>
    </source>
</evidence>
<evidence type="ECO:0000313" key="2">
    <source>
        <dbReference type="EMBL" id="TXJ96732.1"/>
    </source>
</evidence>
<reference evidence="2 4" key="2">
    <citation type="submission" date="2019-07" db="EMBL/GenBank/DDBJ databases">
        <title>Draft genome of two Muricauda strains isolated from deep sea.</title>
        <authorList>
            <person name="Sun C."/>
        </authorList>
    </citation>
    <scope>NUCLEOTIDE SEQUENCE [LARGE SCALE GENOMIC DNA]</scope>
    <source>
        <strain evidence="2 4">72</strain>
    </source>
</reference>
<dbReference type="EMBL" id="QXFI01000018">
    <property type="protein sequence ID" value="RIV45259.1"/>
    <property type="molecule type" value="Genomic_DNA"/>
</dbReference>
<reference evidence="1 3" key="1">
    <citation type="submission" date="2018-08" db="EMBL/GenBank/DDBJ databases">
        <title>Proposal of Muricauda 72 sp.nov. and Muricauda NH166 sp.nov., isolated from seawater.</title>
        <authorList>
            <person name="Cheng H."/>
            <person name="Wu Y.-H."/>
            <person name="Guo L.-L."/>
            <person name="Xu X.-W."/>
        </authorList>
    </citation>
    <scope>NUCLEOTIDE SEQUENCE [LARGE SCALE GENOMIC DNA]</scope>
    <source>
        <strain evidence="1 3">72</strain>
    </source>
</reference>
<dbReference type="PROSITE" id="PS51257">
    <property type="entry name" value="PROKAR_LIPOPROTEIN"/>
    <property type="match status" value="1"/>
</dbReference>
<organism evidence="1 3">
    <name type="scientific">Flagellimonas pelagia</name>
    <dbReference type="NCBI Taxonomy" id="2306998"/>
    <lineage>
        <taxon>Bacteria</taxon>
        <taxon>Pseudomonadati</taxon>
        <taxon>Bacteroidota</taxon>
        <taxon>Flavobacteriia</taxon>
        <taxon>Flavobacteriales</taxon>
        <taxon>Flavobacteriaceae</taxon>
        <taxon>Flagellimonas</taxon>
    </lineage>
</organism>
<accession>A0A3A1NMQ5</accession>
<dbReference type="EMBL" id="VNWK01000018">
    <property type="protein sequence ID" value="TXJ96732.1"/>
    <property type="molecule type" value="Genomic_DNA"/>
</dbReference>
<protein>
    <recommendedName>
        <fullName evidence="5">Lipocalin-like domain-containing protein</fullName>
    </recommendedName>
</protein>
<dbReference type="OrthoDB" id="1143855at2"/>
<name>A0A3A1NMQ5_9FLAO</name>
<evidence type="ECO:0000313" key="1">
    <source>
        <dbReference type="EMBL" id="RIV45259.1"/>
    </source>
</evidence>
<gene>
    <name evidence="1" type="ORF">D2V05_06735</name>
    <name evidence="2" type="ORF">FQ017_06675</name>
</gene>
<dbReference type="Proteomes" id="UP000321621">
    <property type="component" value="Unassembled WGS sequence"/>
</dbReference>
<dbReference type="AlphaFoldDB" id="A0A3A1NMQ5"/>
<evidence type="ECO:0000313" key="3">
    <source>
        <dbReference type="Proteomes" id="UP000266691"/>
    </source>
</evidence>
<dbReference type="RefSeq" id="WP_119646902.1">
    <property type="nucleotide sequence ID" value="NZ_QXFI01000018.1"/>
</dbReference>